<dbReference type="InterPro" id="IPR001357">
    <property type="entry name" value="BRCT_dom"/>
</dbReference>
<dbReference type="PANTHER" id="PTHR15910">
    <property type="entry name" value="ARCHAEMETZINCIN"/>
    <property type="match status" value="1"/>
</dbReference>
<dbReference type="SMART" id="SM00292">
    <property type="entry name" value="BRCT"/>
    <property type="match status" value="1"/>
</dbReference>
<reference evidence="8 9" key="1">
    <citation type="submission" date="2024-03" db="EMBL/GenBank/DDBJ databases">
        <title>The Acrasis kona genome and developmental transcriptomes reveal deep origins of eukaryotic multicellular pathways.</title>
        <authorList>
            <person name="Sheikh S."/>
            <person name="Fu C.-J."/>
            <person name="Brown M.W."/>
            <person name="Baldauf S.L."/>
        </authorList>
    </citation>
    <scope>NUCLEOTIDE SEQUENCE [LARGE SCALE GENOMIC DNA]</scope>
    <source>
        <strain evidence="8 9">ATCC MYA-3509</strain>
    </source>
</reference>
<feature type="domain" description="BRCT" evidence="7">
    <location>
        <begin position="9"/>
        <end position="103"/>
    </location>
</feature>
<dbReference type="AlphaFoldDB" id="A0AAW2YIL2"/>
<keyword evidence="5" id="KW-0862">Zinc</keyword>
<keyword evidence="6" id="KW-0482">Metalloprotease</keyword>
<dbReference type="CDD" id="cd11375">
    <property type="entry name" value="Peptidase_M54"/>
    <property type="match status" value="1"/>
</dbReference>
<dbReference type="Proteomes" id="UP001431209">
    <property type="component" value="Unassembled WGS sequence"/>
</dbReference>
<dbReference type="SUPFAM" id="SSF52113">
    <property type="entry name" value="BRCT domain"/>
    <property type="match status" value="1"/>
</dbReference>
<dbReference type="PANTHER" id="PTHR15910:SF1">
    <property type="entry name" value="ARCHAEMETZINCIN-2"/>
    <property type="match status" value="1"/>
</dbReference>
<dbReference type="PROSITE" id="PS50172">
    <property type="entry name" value="BRCT"/>
    <property type="match status" value="1"/>
</dbReference>
<dbReference type="Gene3D" id="3.40.390.10">
    <property type="entry name" value="Collagenase (Catalytic Domain)"/>
    <property type="match status" value="1"/>
</dbReference>
<dbReference type="SUPFAM" id="SSF55486">
    <property type="entry name" value="Metalloproteases ('zincins'), catalytic domain"/>
    <property type="match status" value="1"/>
</dbReference>
<keyword evidence="9" id="KW-1185">Reference proteome</keyword>
<dbReference type="InterPro" id="IPR012962">
    <property type="entry name" value="Pept_M54_archaemetzincn"/>
</dbReference>
<dbReference type="InterPro" id="IPR024079">
    <property type="entry name" value="MetalloPept_cat_dom_sf"/>
</dbReference>
<evidence type="ECO:0000313" key="8">
    <source>
        <dbReference type="EMBL" id="KAL0477296.1"/>
    </source>
</evidence>
<evidence type="ECO:0000256" key="3">
    <source>
        <dbReference type="ARBA" id="ARBA00022723"/>
    </source>
</evidence>
<evidence type="ECO:0000259" key="7">
    <source>
        <dbReference type="PROSITE" id="PS50172"/>
    </source>
</evidence>
<evidence type="ECO:0000313" key="9">
    <source>
        <dbReference type="Proteomes" id="UP001431209"/>
    </source>
</evidence>
<comment type="caution">
    <text evidence="8">The sequence shown here is derived from an EMBL/GenBank/DDBJ whole genome shotgun (WGS) entry which is preliminary data.</text>
</comment>
<dbReference type="GO" id="GO:0046872">
    <property type="term" value="F:metal ion binding"/>
    <property type="evidence" value="ECO:0007669"/>
    <property type="project" value="UniProtKB-KW"/>
</dbReference>
<dbReference type="GO" id="GO:0008237">
    <property type="term" value="F:metallopeptidase activity"/>
    <property type="evidence" value="ECO:0007669"/>
    <property type="project" value="UniProtKB-KW"/>
</dbReference>
<evidence type="ECO:0000256" key="5">
    <source>
        <dbReference type="ARBA" id="ARBA00022833"/>
    </source>
</evidence>
<accession>A0AAW2YIL2</accession>
<proteinExistence type="predicted"/>
<organism evidence="8 9">
    <name type="scientific">Acrasis kona</name>
    <dbReference type="NCBI Taxonomy" id="1008807"/>
    <lineage>
        <taxon>Eukaryota</taxon>
        <taxon>Discoba</taxon>
        <taxon>Heterolobosea</taxon>
        <taxon>Tetramitia</taxon>
        <taxon>Eutetramitia</taxon>
        <taxon>Acrasidae</taxon>
        <taxon>Acrasis</taxon>
    </lineage>
</organism>
<dbReference type="InterPro" id="IPR036420">
    <property type="entry name" value="BRCT_dom_sf"/>
</dbReference>
<evidence type="ECO:0000256" key="6">
    <source>
        <dbReference type="ARBA" id="ARBA00023049"/>
    </source>
</evidence>
<dbReference type="Pfam" id="PF00533">
    <property type="entry name" value="BRCT"/>
    <property type="match status" value="1"/>
</dbReference>
<dbReference type="Pfam" id="PF07998">
    <property type="entry name" value="Peptidase_M54"/>
    <property type="match status" value="1"/>
</dbReference>
<comment type="cofactor">
    <cofactor evidence="1">
        <name>Zn(2+)</name>
        <dbReference type="ChEBI" id="CHEBI:29105"/>
    </cofactor>
</comment>
<dbReference type="EMBL" id="JAOPGA020000160">
    <property type="protein sequence ID" value="KAL0477296.1"/>
    <property type="molecule type" value="Genomic_DNA"/>
</dbReference>
<name>A0AAW2YIL2_9EUKA</name>
<evidence type="ECO:0000256" key="4">
    <source>
        <dbReference type="ARBA" id="ARBA00022801"/>
    </source>
</evidence>
<dbReference type="Gene3D" id="3.40.50.10190">
    <property type="entry name" value="BRCT domain"/>
    <property type="match status" value="1"/>
</dbReference>
<keyword evidence="3" id="KW-0479">Metal-binding</keyword>
<evidence type="ECO:0000256" key="2">
    <source>
        <dbReference type="ARBA" id="ARBA00022670"/>
    </source>
</evidence>
<dbReference type="GO" id="GO:0006508">
    <property type="term" value="P:proteolysis"/>
    <property type="evidence" value="ECO:0007669"/>
    <property type="project" value="UniProtKB-KW"/>
</dbReference>
<evidence type="ECO:0000256" key="1">
    <source>
        <dbReference type="ARBA" id="ARBA00001947"/>
    </source>
</evidence>
<keyword evidence="4" id="KW-0378">Hydrolase</keyword>
<keyword evidence="2" id="KW-0645">Protease</keyword>
<protein>
    <submittedName>
        <fullName evidence="8">Archaemetzincin</fullName>
    </submittedName>
</protein>
<gene>
    <name evidence="8" type="ORF">AKO1_005454</name>
</gene>
<sequence length="387" mass="44576">MKDAITEVSGNNLFSGKVFVISNSYNKYTNPTYTKVEILIKSNGGIVSKKISAKADYYVQSYEMDDDSKLELVKSLKISVIGHDYVEHCVQSGSKVNFKHYALSGKNKDNLDLVPLIQKEDLFPKILDYSREEEEQPQTFYDFIEMERYSPDEQKKYIYVAKLDVNGDVNVNILMKFISAYFSLPTKQYNNQVKVTPNKRRNKMCKIQMGDFVYDINTRKPVCKNTVTRINAMDVLDMLVEVIPKDAFCIVAITDQDIYEFDDDSSILMGRATGDRVCVVSTCRFDLVNSKVEFNNFLKTLAHEICHVFGIDHCIFFSCVMNAIVGDENVEPMWLCPVDLSKLRKSVGFEIQHRYRNLITLFKEFSMTDEVSWIEKILNELDVNKTS</sequence>